<reference evidence="3" key="1">
    <citation type="journal article" date="2014" name="Proc. Natl. Acad. Sci. U.S.A.">
        <title>Extensive sampling of basidiomycete genomes demonstrates inadequacy of the white-rot/brown-rot paradigm for wood decay fungi.</title>
        <authorList>
            <person name="Riley R."/>
            <person name="Salamov A.A."/>
            <person name="Brown D.W."/>
            <person name="Nagy L.G."/>
            <person name="Floudas D."/>
            <person name="Held B.W."/>
            <person name="Levasseur A."/>
            <person name="Lombard V."/>
            <person name="Morin E."/>
            <person name="Otillar R."/>
            <person name="Lindquist E.A."/>
            <person name="Sun H."/>
            <person name="LaButti K.M."/>
            <person name="Schmutz J."/>
            <person name="Jabbour D."/>
            <person name="Luo H."/>
            <person name="Baker S.E."/>
            <person name="Pisabarro A.G."/>
            <person name="Walton J.D."/>
            <person name="Blanchette R.A."/>
            <person name="Henrissat B."/>
            <person name="Martin F."/>
            <person name="Cullen D."/>
            <person name="Hibbett D.S."/>
            <person name="Grigoriev I.V."/>
        </authorList>
    </citation>
    <scope>NUCLEOTIDE SEQUENCE [LARGE SCALE GENOMIC DNA]</scope>
    <source>
        <strain evidence="3">CBS 339.88</strain>
    </source>
</reference>
<name>A0A067SE56_GALM3</name>
<dbReference type="STRING" id="685588.A0A067SE56"/>
<organism evidence="2 3">
    <name type="scientific">Galerina marginata (strain CBS 339.88)</name>
    <dbReference type="NCBI Taxonomy" id="685588"/>
    <lineage>
        <taxon>Eukaryota</taxon>
        <taxon>Fungi</taxon>
        <taxon>Dikarya</taxon>
        <taxon>Basidiomycota</taxon>
        <taxon>Agaricomycotina</taxon>
        <taxon>Agaricomycetes</taxon>
        <taxon>Agaricomycetidae</taxon>
        <taxon>Agaricales</taxon>
        <taxon>Agaricineae</taxon>
        <taxon>Strophariaceae</taxon>
        <taxon>Galerina</taxon>
    </lineage>
</organism>
<feature type="compositionally biased region" description="Low complexity" evidence="1">
    <location>
        <begin position="421"/>
        <end position="435"/>
    </location>
</feature>
<evidence type="ECO:0000313" key="2">
    <source>
        <dbReference type="EMBL" id="KDR65038.1"/>
    </source>
</evidence>
<dbReference type="AlphaFoldDB" id="A0A067SE56"/>
<sequence length="545" mass="61533">MPIKPPGPTYINCYGRERHSDTDVWIIEPYSRPNPPGYVGTDALVIHEYKCGLQYALPGLDFGVRGEEDDRGYLRPTGIVITSPNMDWILDIMKDSNDVLARIDGFYFLADTCKAPQNFYLGTYFLPFVLVRPPDSEISRHEFGLAWRVLKRSDFVLEKGAEDSGLGRIDSALADEFVALRKMLSSRIQALIDEARWLPIHYDELRYSRTGMHYSSLTLTFAPQTFEDTLLNVNTFQRHVLEALACYSYLKVWKEREMNLDVDSPPRPVDKSIMGALTVDTNVAIRLHAMGVPTWLIRTPSRIPHDMNISRECIPSIPNGLERAVMPNKPAAYSGVACATRNRACQRTGMQNIRLGHSAFHITSEQQVSNYEHDNVILRDPDEVFPARATRQKALPAIASPSNPPPALSTSSTAGARLPATSGRSTSSTTTGLPSSCPWRRISVEEQFAIDTTKFHETRSVLEPEANALWKLARQNVNTDWRRIINHPDLKLLHGYPIFPPSILMNDKPGQPEWRVGRTLQYAVAWLVIRVAWFSRTTNRLPTSM</sequence>
<gene>
    <name evidence="2" type="ORF">GALMADRAFT_149044</name>
</gene>
<keyword evidence="3" id="KW-1185">Reference proteome</keyword>
<evidence type="ECO:0000313" key="3">
    <source>
        <dbReference type="Proteomes" id="UP000027222"/>
    </source>
</evidence>
<protein>
    <submittedName>
        <fullName evidence="2">Uncharacterized protein</fullName>
    </submittedName>
</protein>
<accession>A0A067SE56</accession>
<dbReference type="OrthoDB" id="2634326at2759"/>
<feature type="region of interest" description="Disordered" evidence="1">
    <location>
        <begin position="395"/>
        <end position="435"/>
    </location>
</feature>
<proteinExistence type="predicted"/>
<evidence type="ECO:0000256" key="1">
    <source>
        <dbReference type="SAM" id="MobiDB-lite"/>
    </source>
</evidence>
<dbReference type="HOGENOM" id="CLU_499700_0_0_1"/>
<dbReference type="Proteomes" id="UP000027222">
    <property type="component" value="Unassembled WGS sequence"/>
</dbReference>
<dbReference type="EMBL" id="KL142561">
    <property type="protein sequence ID" value="KDR65038.1"/>
    <property type="molecule type" value="Genomic_DNA"/>
</dbReference>